<protein>
    <recommendedName>
        <fullName evidence="1">Retroviral polymerase SH3-like domain-containing protein</fullName>
    </recommendedName>
</protein>
<reference evidence="2" key="1">
    <citation type="journal article" date="2017" name="Nature">
        <title>The genome of Chenopodium quinoa.</title>
        <authorList>
            <person name="Jarvis D.E."/>
            <person name="Ho Y.S."/>
            <person name="Lightfoot D.J."/>
            <person name="Schmoeckel S.M."/>
            <person name="Li B."/>
            <person name="Borm T.J.A."/>
            <person name="Ohyanagi H."/>
            <person name="Mineta K."/>
            <person name="Michell C.T."/>
            <person name="Saber N."/>
            <person name="Kharbatia N.M."/>
            <person name="Rupper R.R."/>
            <person name="Sharp A.R."/>
            <person name="Dally N."/>
            <person name="Boughton B.A."/>
            <person name="Woo Y.H."/>
            <person name="Gao G."/>
            <person name="Schijlen E.G.W.M."/>
            <person name="Guo X."/>
            <person name="Momin A.A."/>
            <person name="Negrao S."/>
            <person name="Al-Babili S."/>
            <person name="Gehring C."/>
            <person name="Roessner U."/>
            <person name="Jung C."/>
            <person name="Murphy K."/>
            <person name="Arold S.T."/>
            <person name="Gojobori T."/>
            <person name="van der Linden C.G."/>
            <person name="van Loo E.N."/>
            <person name="Jellen E.N."/>
            <person name="Maughan P.J."/>
            <person name="Tester M."/>
        </authorList>
    </citation>
    <scope>NUCLEOTIDE SEQUENCE [LARGE SCALE GENOMIC DNA]</scope>
    <source>
        <strain evidence="2">cv. PI 614886</strain>
    </source>
</reference>
<dbReference type="Gramene" id="AUR62018148-RA">
    <property type="protein sequence ID" value="AUR62018148-RA:cds"/>
    <property type="gene ID" value="AUR62018148"/>
</dbReference>
<dbReference type="Pfam" id="PF25597">
    <property type="entry name" value="SH3_retrovirus"/>
    <property type="match status" value="1"/>
</dbReference>
<dbReference type="Proteomes" id="UP000596660">
    <property type="component" value="Unplaced"/>
</dbReference>
<organism evidence="2 3">
    <name type="scientific">Chenopodium quinoa</name>
    <name type="common">Quinoa</name>
    <dbReference type="NCBI Taxonomy" id="63459"/>
    <lineage>
        <taxon>Eukaryota</taxon>
        <taxon>Viridiplantae</taxon>
        <taxon>Streptophyta</taxon>
        <taxon>Embryophyta</taxon>
        <taxon>Tracheophyta</taxon>
        <taxon>Spermatophyta</taxon>
        <taxon>Magnoliopsida</taxon>
        <taxon>eudicotyledons</taxon>
        <taxon>Gunneridae</taxon>
        <taxon>Pentapetalae</taxon>
        <taxon>Caryophyllales</taxon>
        <taxon>Chenopodiaceae</taxon>
        <taxon>Chenopodioideae</taxon>
        <taxon>Atripliceae</taxon>
        <taxon>Chenopodium</taxon>
    </lineage>
</organism>
<evidence type="ECO:0000313" key="3">
    <source>
        <dbReference type="Proteomes" id="UP000596660"/>
    </source>
</evidence>
<keyword evidence="3" id="KW-1185">Reference proteome</keyword>
<dbReference type="EnsemblPlants" id="AUR62018148-RA">
    <property type="protein sequence ID" value="AUR62018148-RA:cds"/>
    <property type="gene ID" value="AUR62018148"/>
</dbReference>
<dbReference type="AlphaFoldDB" id="A0A803LSF4"/>
<reference evidence="2" key="2">
    <citation type="submission" date="2021-03" db="UniProtKB">
        <authorList>
            <consortium name="EnsemblPlants"/>
        </authorList>
    </citation>
    <scope>IDENTIFICATION</scope>
</reference>
<sequence>MLVVGTNLVVVNDAKAMLSTKFEMKDMGEADVILGIRLKKTENVCYAHIPSLKRSKLDAKAERGIFLGYDSQAKGYQLFNLSNKKIMINRDFEFDEDASWNWEEEKVEKKFFQVDSEVHDEPRDENIEEAPSTPILAKLVMMIMPRLLEELSWKSILPNSHKARSDVCSKFAFKVHEEPSDVHMGAARRVLSKTKHMKIKFYALREAEQEKEVKLIHCPTEFQLTDILTKALPKSRFEFLRLKLGMMAKSLKEQC</sequence>
<accession>A0A803LSF4</accession>
<name>A0A803LSF4_CHEQI</name>
<evidence type="ECO:0000313" key="2">
    <source>
        <dbReference type="EnsemblPlants" id="AUR62018148-RA:cds"/>
    </source>
</evidence>
<proteinExistence type="predicted"/>
<feature type="domain" description="Retroviral polymerase SH3-like" evidence="1">
    <location>
        <begin position="44"/>
        <end position="106"/>
    </location>
</feature>
<dbReference type="InterPro" id="IPR057670">
    <property type="entry name" value="SH3_retrovirus"/>
</dbReference>
<evidence type="ECO:0000259" key="1">
    <source>
        <dbReference type="Pfam" id="PF25597"/>
    </source>
</evidence>